<dbReference type="EMBL" id="ML994748">
    <property type="protein sequence ID" value="KAF2175077.1"/>
    <property type="molecule type" value="Genomic_DNA"/>
</dbReference>
<accession>A0A6A6D6T2</accession>
<organism evidence="1 2">
    <name type="scientific">Zopfia rhizophila CBS 207.26</name>
    <dbReference type="NCBI Taxonomy" id="1314779"/>
    <lineage>
        <taxon>Eukaryota</taxon>
        <taxon>Fungi</taxon>
        <taxon>Dikarya</taxon>
        <taxon>Ascomycota</taxon>
        <taxon>Pezizomycotina</taxon>
        <taxon>Dothideomycetes</taxon>
        <taxon>Dothideomycetes incertae sedis</taxon>
        <taxon>Zopfiaceae</taxon>
        <taxon>Zopfia</taxon>
    </lineage>
</organism>
<gene>
    <name evidence="1" type="ORF">K469DRAFT_611935</name>
</gene>
<evidence type="ECO:0000313" key="1">
    <source>
        <dbReference type="EMBL" id="KAF2175077.1"/>
    </source>
</evidence>
<name>A0A6A6D6T2_9PEZI</name>
<reference evidence="1" key="1">
    <citation type="journal article" date="2020" name="Stud. Mycol.">
        <title>101 Dothideomycetes genomes: a test case for predicting lifestyles and emergence of pathogens.</title>
        <authorList>
            <person name="Haridas S."/>
            <person name="Albert R."/>
            <person name="Binder M."/>
            <person name="Bloem J."/>
            <person name="Labutti K."/>
            <person name="Salamov A."/>
            <person name="Andreopoulos B."/>
            <person name="Baker S."/>
            <person name="Barry K."/>
            <person name="Bills G."/>
            <person name="Bluhm B."/>
            <person name="Cannon C."/>
            <person name="Castanera R."/>
            <person name="Culley D."/>
            <person name="Daum C."/>
            <person name="Ezra D."/>
            <person name="Gonzalez J."/>
            <person name="Henrissat B."/>
            <person name="Kuo A."/>
            <person name="Liang C."/>
            <person name="Lipzen A."/>
            <person name="Lutzoni F."/>
            <person name="Magnuson J."/>
            <person name="Mondo S."/>
            <person name="Nolan M."/>
            <person name="Ohm R."/>
            <person name="Pangilinan J."/>
            <person name="Park H.-J."/>
            <person name="Ramirez L."/>
            <person name="Alfaro M."/>
            <person name="Sun H."/>
            <person name="Tritt A."/>
            <person name="Yoshinaga Y."/>
            <person name="Zwiers L.-H."/>
            <person name="Turgeon B."/>
            <person name="Goodwin S."/>
            <person name="Spatafora J."/>
            <person name="Crous P."/>
            <person name="Grigoriev I."/>
        </authorList>
    </citation>
    <scope>NUCLEOTIDE SEQUENCE</scope>
    <source>
        <strain evidence="1">CBS 207.26</strain>
    </source>
</reference>
<keyword evidence="2" id="KW-1185">Reference proteome</keyword>
<proteinExistence type="predicted"/>
<feature type="non-terminal residue" evidence="1">
    <location>
        <position position="1"/>
    </location>
</feature>
<dbReference type="AlphaFoldDB" id="A0A6A6D6T2"/>
<sequence>ALKAAKVLIYKKKKLKIYFIYLNNKKLLVKQRVYLFSSLSNFSKYFTHKYLAYIKKKQYIKYNLYKISLDNKIHL</sequence>
<dbReference type="Proteomes" id="UP000800200">
    <property type="component" value="Unassembled WGS sequence"/>
</dbReference>
<protein>
    <submittedName>
        <fullName evidence="1">Uncharacterized protein</fullName>
    </submittedName>
</protein>
<evidence type="ECO:0000313" key="2">
    <source>
        <dbReference type="Proteomes" id="UP000800200"/>
    </source>
</evidence>
<dbReference type="OrthoDB" id="4485682at2759"/>